<dbReference type="PANTHER" id="PTHR47930">
    <property type="entry name" value="YALI0C12947P"/>
    <property type="match status" value="1"/>
</dbReference>
<feature type="coiled-coil region" evidence="2">
    <location>
        <begin position="71"/>
        <end position="98"/>
    </location>
</feature>
<dbReference type="PROSITE" id="PS51375">
    <property type="entry name" value="PPR"/>
    <property type="match status" value="1"/>
</dbReference>
<reference evidence="3" key="1">
    <citation type="submission" date="2023-03" db="EMBL/GenBank/DDBJ databases">
        <title>Emydomyces testavorans Genome Sequence.</title>
        <authorList>
            <person name="Hoyer L."/>
        </authorList>
    </citation>
    <scope>NUCLEOTIDE SEQUENCE</scope>
    <source>
        <strain evidence="3">16-2883</strain>
    </source>
</reference>
<dbReference type="InterPro" id="IPR002885">
    <property type="entry name" value="PPR_rpt"/>
</dbReference>
<gene>
    <name evidence="3" type="ORF">PRK78_003971</name>
</gene>
<name>A0AAF0DHS5_9EURO</name>
<dbReference type="EMBL" id="CP120628">
    <property type="protein sequence ID" value="WEW58503.1"/>
    <property type="molecule type" value="Genomic_DNA"/>
</dbReference>
<keyword evidence="4" id="KW-1185">Reference proteome</keyword>
<evidence type="ECO:0000256" key="2">
    <source>
        <dbReference type="SAM" id="Coils"/>
    </source>
</evidence>
<proteinExistence type="predicted"/>
<feature type="repeat" description="PPR" evidence="1">
    <location>
        <begin position="472"/>
        <end position="506"/>
    </location>
</feature>
<dbReference type="Proteomes" id="UP001219355">
    <property type="component" value="Chromosome 2"/>
</dbReference>
<dbReference type="Gene3D" id="1.25.40.10">
    <property type="entry name" value="Tetratricopeptide repeat domain"/>
    <property type="match status" value="1"/>
</dbReference>
<dbReference type="InterPro" id="IPR011990">
    <property type="entry name" value="TPR-like_helical_dom_sf"/>
</dbReference>
<evidence type="ECO:0000313" key="3">
    <source>
        <dbReference type="EMBL" id="WEW58503.1"/>
    </source>
</evidence>
<accession>A0AAF0DHS5</accession>
<dbReference type="AlphaFoldDB" id="A0AAF0DHS5"/>
<evidence type="ECO:0000313" key="4">
    <source>
        <dbReference type="Proteomes" id="UP001219355"/>
    </source>
</evidence>
<dbReference type="PANTHER" id="PTHR47930:SF2">
    <property type="entry name" value="PENTATRICOPEPTIDE REPEAT PROTEIN (AFU_ORTHOLOGUE AFUA_8G04250)"/>
    <property type="match status" value="1"/>
</dbReference>
<evidence type="ECO:0008006" key="5">
    <source>
        <dbReference type="Google" id="ProtNLM"/>
    </source>
</evidence>
<keyword evidence="2" id="KW-0175">Coiled coil</keyword>
<dbReference type="NCBIfam" id="TIGR00756">
    <property type="entry name" value="PPR"/>
    <property type="match status" value="1"/>
</dbReference>
<evidence type="ECO:0000256" key="1">
    <source>
        <dbReference type="PROSITE-ProRule" id="PRU00708"/>
    </source>
</evidence>
<organism evidence="3 4">
    <name type="scientific">Emydomyces testavorans</name>
    <dbReference type="NCBI Taxonomy" id="2070801"/>
    <lineage>
        <taxon>Eukaryota</taxon>
        <taxon>Fungi</taxon>
        <taxon>Dikarya</taxon>
        <taxon>Ascomycota</taxon>
        <taxon>Pezizomycotina</taxon>
        <taxon>Eurotiomycetes</taxon>
        <taxon>Eurotiomycetidae</taxon>
        <taxon>Onygenales</taxon>
        <taxon>Nannizziopsiaceae</taxon>
        <taxon>Emydomyces</taxon>
    </lineage>
</organism>
<sequence>MRRLTLQGARWHQHGIYTRCINQASPTILPVRRAFSSTSRLYNGSRKQEVTIRHFEQSTRTSKDRKEIDFEAEEKAEQELLKSKIAKLERELAEIKEGPFAPNSPFMRQLPEKDREKALEALRKYEAEHPEEDDDDAEAAEDAQLHAEYDKEIERGLQDMEDEEKELWDPTRDVEEPPLAPKKPFEVELTVPDAQQAFVARFNKTMNVLRRNPTFAERQDAWRSYRRCKEALPFFLDIIPDEALEMLWHSQIPHSAAERSRLLHWDVLAEDVLATGRDLTIAQWLKYLELLWQSGKFEKGISLWERRAQDIKHYNSEEIEKHLYLGVQLNVAVDKPQRAQDVAMASLAANTTRDPRILIPVIIAWAQRNTQKAKERAWTLYLQVKTMLGLHITMQDYDSISVGLLKAGQAELALAVFKDMMLTGEQPSSDSTTLFKMSLGLYDNLHASSINECDVNKASLAALTILPRKFQNKFFYASWMKKLIGMGEVDAAASVVELMYERGVKPDAKHLNGIVGAWLRVGSPSAKNKAEKLGWAMVQERIDRVWLGQLDKPSVYDAKDDVVIPRHMQRTVPAGNIETFSILLLYYTRRDQDNMVNYLVDCLDAARIKPNTFFMNHLLYRELRRQNILGVWTKYKEMTTAIKPDLETFACLYDCGKIQYDRTRYNFDAKFPPVRSLYKEMIEWFTSLTPHRQKTTKEEFSKALYDQIIRCFCLSLDPQGTLVALRSMRQIFGYFPDPDTTRVLTFLLVRLVPASADISKPRRRRIASTPRAKENFEKVSNLMGAVRDRKAAQLFHEGIDIENLDEEDEETLQVDLMCDLLRLVMRRMQGGDSERVEKRLRAVAEDMAVGELDLGVPPDIVL</sequence>
<protein>
    <recommendedName>
        <fullName evidence="5">Pentatricopeptide repeat protein</fullName>
    </recommendedName>
</protein>